<comment type="caution">
    <text evidence="1">The sequence shown here is derived from an EMBL/GenBank/DDBJ whole genome shotgun (WGS) entry which is preliminary data.</text>
</comment>
<protein>
    <submittedName>
        <fullName evidence="1">Uncharacterized protein</fullName>
    </submittedName>
</protein>
<accession>A0AAU9J5N2</accession>
<gene>
    <name evidence="1" type="ORF">BSTOLATCC_MIC26519</name>
</gene>
<dbReference type="AlphaFoldDB" id="A0AAU9J5N2"/>
<keyword evidence="2" id="KW-1185">Reference proteome</keyword>
<proteinExistence type="predicted"/>
<reference evidence="1" key="1">
    <citation type="submission" date="2021-09" db="EMBL/GenBank/DDBJ databases">
        <authorList>
            <consortium name="AG Swart"/>
            <person name="Singh M."/>
            <person name="Singh A."/>
            <person name="Seah K."/>
            <person name="Emmerich C."/>
        </authorList>
    </citation>
    <scope>NUCLEOTIDE SEQUENCE</scope>
    <source>
        <strain evidence="1">ATCC30299</strain>
    </source>
</reference>
<evidence type="ECO:0000313" key="2">
    <source>
        <dbReference type="Proteomes" id="UP001162131"/>
    </source>
</evidence>
<name>A0AAU9J5N2_9CILI</name>
<organism evidence="1 2">
    <name type="scientific">Blepharisma stoltei</name>
    <dbReference type="NCBI Taxonomy" id="1481888"/>
    <lineage>
        <taxon>Eukaryota</taxon>
        <taxon>Sar</taxon>
        <taxon>Alveolata</taxon>
        <taxon>Ciliophora</taxon>
        <taxon>Postciliodesmatophora</taxon>
        <taxon>Heterotrichea</taxon>
        <taxon>Heterotrichida</taxon>
        <taxon>Blepharismidae</taxon>
        <taxon>Blepharisma</taxon>
    </lineage>
</organism>
<dbReference type="Proteomes" id="UP001162131">
    <property type="component" value="Unassembled WGS sequence"/>
</dbReference>
<sequence>MYRIILTPVTKYKNPGERVFCGPGGWLIPNSIAKIDENSDIADLTLSVDDELQLVVKAKGLLKYIGKIIEAYEKEILPEERKCAEKFAYDYYEKKELVSPLKGIEEKEFEKNEAAASKGGCKEKHFLNFQSNKCESKGN</sequence>
<dbReference type="EMBL" id="CAJZBQ010000025">
    <property type="protein sequence ID" value="CAG9320605.1"/>
    <property type="molecule type" value="Genomic_DNA"/>
</dbReference>
<evidence type="ECO:0000313" key="1">
    <source>
        <dbReference type="EMBL" id="CAG9320605.1"/>
    </source>
</evidence>